<organism evidence="2 3">
    <name type="scientific">Cudoniella acicularis</name>
    <dbReference type="NCBI Taxonomy" id="354080"/>
    <lineage>
        <taxon>Eukaryota</taxon>
        <taxon>Fungi</taxon>
        <taxon>Dikarya</taxon>
        <taxon>Ascomycota</taxon>
        <taxon>Pezizomycotina</taxon>
        <taxon>Leotiomycetes</taxon>
        <taxon>Helotiales</taxon>
        <taxon>Tricladiaceae</taxon>
        <taxon>Cudoniella</taxon>
    </lineage>
</organism>
<feature type="compositionally biased region" description="Polar residues" evidence="1">
    <location>
        <begin position="1"/>
        <end position="12"/>
    </location>
</feature>
<accession>A0A8H4QP99</accession>
<feature type="region of interest" description="Disordered" evidence="1">
    <location>
        <begin position="1"/>
        <end position="33"/>
    </location>
</feature>
<evidence type="ECO:0000256" key="1">
    <source>
        <dbReference type="SAM" id="MobiDB-lite"/>
    </source>
</evidence>
<proteinExistence type="predicted"/>
<gene>
    <name evidence="2" type="ORF">G7Y89_g15347</name>
</gene>
<dbReference type="Proteomes" id="UP000566819">
    <property type="component" value="Unassembled WGS sequence"/>
</dbReference>
<reference evidence="2 3" key="1">
    <citation type="submission" date="2020-03" db="EMBL/GenBank/DDBJ databases">
        <title>Draft Genome Sequence of Cudoniella acicularis.</title>
        <authorList>
            <person name="Buettner E."/>
            <person name="Kellner H."/>
        </authorList>
    </citation>
    <scope>NUCLEOTIDE SEQUENCE [LARGE SCALE GENOMIC DNA]</scope>
    <source>
        <strain evidence="2 3">DSM 108380</strain>
    </source>
</reference>
<protein>
    <submittedName>
        <fullName evidence="2">Uncharacterized protein</fullName>
    </submittedName>
</protein>
<evidence type="ECO:0000313" key="3">
    <source>
        <dbReference type="Proteomes" id="UP000566819"/>
    </source>
</evidence>
<name>A0A8H4QP99_9HELO</name>
<dbReference type="AlphaFoldDB" id="A0A8H4QP99"/>
<comment type="caution">
    <text evidence="2">The sequence shown here is derived from an EMBL/GenBank/DDBJ whole genome shotgun (WGS) entry which is preliminary data.</text>
</comment>
<dbReference type="EMBL" id="JAAMPI010002346">
    <property type="protein sequence ID" value="KAF4614391.1"/>
    <property type="molecule type" value="Genomic_DNA"/>
</dbReference>
<evidence type="ECO:0000313" key="2">
    <source>
        <dbReference type="EMBL" id="KAF4614391.1"/>
    </source>
</evidence>
<keyword evidence="3" id="KW-1185">Reference proteome</keyword>
<sequence length="108" mass="12253">MPDTQSALNTVDASAPRRPSRQPEEESQTNRRYPKVVLREASRIVTGPVPPDFLFLESPSPPPILPSLLSTSCVSRQQQCAPESACMGWTWWGHTLRTRAYRLRHHCK</sequence>